<organism evidence="2 3">
    <name type="scientific">Arenicella chitinivorans</name>
    <dbReference type="NCBI Taxonomy" id="1329800"/>
    <lineage>
        <taxon>Bacteria</taxon>
        <taxon>Pseudomonadati</taxon>
        <taxon>Pseudomonadota</taxon>
        <taxon>Gammaproteobacteria</taxon>
        <taxon>Arenicellales</taxon>
        <taxon>Arenicellaceae</taxon>
        <taxon>Arenicella</taxon>
    </lineage>
</organism>
<proteinExistence type="predicted"/>
<keyword evidence="3" id="KW-1185">Reference proteome</keyword>
<comment type="caution">
    <text evidence="2">The sequence shown here is derived from an EMBL/GenBank/DDBJ whole genome shotgun (WGS) entry which is preliminary data.</text>
</comment>
<dbReference type="EMBL" id="BMXA01000001">
    <property type="protein sequence ID" value="GGZ96401.1"/>
    <property type="molecule type" value="Genomic_DNA"/>
</dbReference>
<dbReference type="Proteomes" id="UP000614811">
    <property type="component" value="Unassembled WGS sequence"/>
</dbReference>
<accession>A0A918RIR3</accession>
<evidence type="ECO:0000313" key="2">
    <source>
        <dbReference type="EMBL" id="GGZ96401.1"/>
    </source>
</evidence>
<dbReference type="InterPro" id="IPR007296">
    <property type="entry name" value="DUF403"/>
</dbReference>
<dbReference type="InterPro" id="IPR051680">
    <property type="entry name" value="ATP-dep_Glu-Cys_Ligase-2"/>
</dbReference>
<evidence type="ECO:0000313" key="3">
    <source>
        <dbReference type="Proteomes" id="UP000614811"/>
    </source>
</evidence>
<gene>
    <name evidence="2" type="ORF">GCM10008090_00790</name>
</gene>
<dbReference type="Pfam" id="PF04168">
    <property type="entry name" value="Alpha-E"/>
    <property type="match status" value="1"/>
</dbReference>
<dbReference type="PANTHER" id="PTHR34595">
    <property type="entry name" value="BLR5612 PROTEIN"/>
    <property type="match status" value="1"/>
</dbReference>
<dbReference type="RefSeq" id="WP_189398030.1">
    <property type="nucleotide sequence ID" value="NZ_BMXA01000001.1"/>
</dbReference>
<evidence type="ECO:0000259" key="1">
    <source>
        <dbReference type="Pfam" id="PF04168"/>
    </source>
</evidence>
<reference evidence="2" key="1">
    <citation type="journal article" date="2014" name="Int. J. Syst. Evol. Microbiol.">
        <title>Complete genome sequence of Corynebacterium casei LMG S-19264T (=DSM 44701T), isolated from a smear-ripened cheese.</title>
        <authorList>
            <consortium name="US DOE Joint Genome Institute (JGI-PGF)"/>
            <person name="Walter F."/>
            <person name="Albersmeier A."/>
            <person name="Kalinowski J."/>
            <person name="Ruckert C."/>
        </authorList>
    </citation>
    <scope>NUCLEOTIDE SEQUENCE</scope>
    <source>
        <strain evidence="2">KCTC 12711</strain>
    </source>
</reference>
<dbReference type="AlphaFoldDB" id="A0A918RIR3"/>
<feature type="domain" description="DUF403" evidence="1">
    <location>
        <begin position="1"/>
        <end position="312"/>
    </location>
</feature>
<reference evidence="2" key="2">
    <citation type="submission" date="2020-09" db="EMBL/GenBank/DDBJ databases">
        <authorList>
            <person name="Sun Q."/>
            <person name="Kim S."/>
        </authorList>
    </citation>
    <scope>NUCLEOTIDE SEQUENCE</scope>
    <source>
        <strain evidence="2">KCTC 12711</strain>
    </source>
</reference>
<protein>
    <recommendedName>
        <fullName evidence="1">DUF403 domain-containing protein</fullName>
    </recommendedName>
</protein>
<name>A0A918RIR3_9GAMM</name>
<sequence length="316" mass="36202">MLSRNAESLFWTSRYMERADNLARHMEVGYRMSMIPAQSGGYASEWHSILTATNTINQFSQVYAEQSEENVVQFLIYDDSNPSSIVSCLRVARDNARQVRTAITSEVWLAINQMYLAFREFEADPANRLALPELCDWVKRQASMVRGAFINTQLHNDGSDFFSLGYFVERADNTARALDIKYHILLPTTEVVGGGIDNYQWSTLLRALGAYRSFHWEYGGDHSPAKVAEFLILNRRCPRSLSHCVRQTTKQLDNLCSSYQKYLPAQTHALRMLDDISSTSVDQIISNGLHEYLRDFILENNHLAERIGESFLFGER</sequence>
<dbReference type="PANTHER" id="PTHR34595:SF7">
    <property type="entry name" value="SLL1039 PROTEIN"/>
    <property type="match status" value="1"/>
</dbReference>